<dbReference type="EMBL" id="LPHD01000256">
    <property type="protein sequence ID" value="KWA67282.1"/>
    <property type="molecule type" value="Genomic_DNA"/>
</dbReference>
<evidence type="ECO:0000313" key="1">
    <source>
        <dbReference type="EMBL" id="KWA67282.1"/>
    </source>
</evidence>
<reference evidence="2 4" key="2">
    <citation type="submission" date="2015-11" db="EMBL/GenBank/DDBJ databases">
        <authorList>
            <person name="Sahl J."/>
            <person name="Wagner D."/>
            <person name="Keim P."/>
        </authorList>
    </citation>
    <scope>NUCLEOTIDE SEQUENCE [LARGE SCALE GENOMIC DNA]</scope>
    <source>
        <strain evidence="2 4">MSMB1157</strain>
    </source>
</reference>
<evidence type="ECO:0008006" key="5">
    <source>
        <dbReference type="Google" id="ProtNLM"/>
    </source>
</evidence>
<dbReference type="Proteomes" id="UP000070119">
    <property type="component" value="Unassembled WGS sequence"/>
</dbReference>
<sequence>MLRDAEQQAESLRQHGYQAGYQQGILDALQHVAAYLAASQAMAWHWKEQLDKHARAMLAAAVEHPDTLLLVIDEWLRGQKRADATLQLTLPKSARAHKARLMALLAEHWPSSIQLDYHSEPHCIMRCGDQLAEFAPELYVEPASRQLQQCLDELPKDCRNISDQALRNWIAQWEQQVSRIAVMEPIRD</sequence>
<evidence type="ECO:0000313" key="3">
    <source>
        <dbReference type="Proteomes" id="UP000060630"/>
    </source>
</evidence>
<evidence type="ECO:0000313" key="2">
    <source>
        <dbReference type="EMBL" id="KWZ58613.1"/>
    </source>
</evidence>
<dbReference type="Proteomes" id="UP000060630">
    <property type="component" value="Unassembled WGS sequence"/>
</dbReference>
<gene>
    <name evidence="2" type="ORF">WK57_18900</name>
    <name evidence="1" type="ORF">WL29_10540</name>
</gene>
<proteinExistence type="predicted"/>
<accession>A0A106PFR3</accession>
<dbReference type="EMBL" id="LNJU01000003">
    <property type="protein sequence ID" value="KWZ58613.1"/>
    <property type="molecule type" value="Genomic_DNA"/>
</dbReference>
<name>A0A106PFR3_9BURK</name>
<protein>
    <recommendedName>
        <fullName evidence="5">Oxygen-regulated invasion protein OrgB</fullName>
    </recommendedName>
</protein>
<dbReference type="AlphaFoldDB" id="A0A106PFR3"/>
<comment type="caution">
    <text evidence="1">The sequence shown here is derived from an EMBL/GenBank/DDBJ whole genome shotgun (WGS) entry which is preliminary data.</text>
</comment>
<reference evidence="1 3" key="1">
    <citation type="submission" date="2015-11" db="EMBL/GenBank/DDBJ databases">
        <title>Expanding the genomic diversity of Burkholderia species for the development of highly accurate diagnostics.</title>
        <authorList>
            <person name="Sahl J."/>
            <person name="Keim P."/>
            <person name="Wagner D."/>
        </authorList>
    </citation>
    <scope>NUCLEOTIDE SEQUENCE [LARGE SCALE GENOMIC DNA]</scope>
    <source>
        <strain evidence="1 3">MSMB2087WGS</strain>
    </source>
</reference>
<dbReference type="RefSeq" id="WP_060182754.1">
    <property type="nucleotide sequence ID" value="NZ_LNJU01000003.1"/>
</dbReference>
<organism evidence="1 3">
    <name type="scientific">Burkholderia ubonensis</name>
    <dbReference type="NCBI Taxonomy" id="101571"/>
    <lineage>
        <taxon>Bacteria</taxon>
        <taxon>Pseudomonadati</taxon>
        <taxon>Pseudomonadota</taxon>
        <taxon>Betaproteobacteria</taxon>
        <taxon>Burkholderiales</taxon>
        <taxon>Burkholderiaceae</taxon>
        <taxon>Burkholderia</taxon>
        <taxon>Burkholderia cepacia complex</taxon>
    </lineage>
</organism>
<evidence type="ECO:0000313" key="4">
    <source>
        <dbReference type="Proteomes" id="UP000070119"/>
    </source>
</evidence>